<dbReference type="Proteomes" id="UP000029108">
    <property type="component" value="Unassembled WGS sequence"/>
</dbReference>
<dbReference type="eggNOG" id="ENOG503324G">
    <property type="taxonomic scope" value="Bacteria"/>
</dbReference>
<dbReference type="Pfam" id="PF14387">
    <property type="entry name" value="DUF4418"/>
    <property type="match status" value="1"/>
</dbReference>
<evidence type="ECO:0000256" key="2">
    <source>
        <dbReference type="SAM" id="SignalP"/>
    </source>
</evidence>
<keyword evidence="1" id="KW-1133">Transmembrane helix</keyword>
<dbReference type="RefSeq" id="WP_033495590.1">
    <property type="nucleotide sequence ID" value="NZ_JDUU01000027.1"/>
</dbReference>
<evidence type="ECO:0000256" key="1">
    <source>
        <dbReference type="SAM" id="Phobius"/>
    </source>
</evidence>
<accession>A0A086ZVH2</accession>
<keyword evidence="1" id="KW-0812">Transmembrane</keyword>
<dbReference type="OrthoDB" id="3239888at2"/>
<protein>
    <recommendedName>
        <fullName evidence="5">DUF4418 domain-containing protein</fullName>
    </recommendedName>
</protein>
<keyword evidence="1" id="KW-0472">Membrane</keyword>
<dbReference type="EMBL" id="JGYN01000015">
    <property type="protein sequence ID" value="KFI50522.1"/>
    <property type="molecule type" value="Genomic_DNA"/>
</dbReference>
<evidence type="ECO:0008006" key="5">
    <source>
        <dbReference type="Google" id="ProtNLM"/>
    </source>
</evidence>
<feature type="chain" id="PRO_5039309275" description="DUF4418 domain-containing protein" evidence="2">
    <location>
        <begin position="27"/>
        <end position="135"/>
    </location>
</feature>
<proteinExistence type="predicted"/>
<keyword evidence="4" id="KW-1185">Reference proteome</keyword>
<feature type="transmembrane region" description="Helical" evidence="1">
    <location>
        <begin position="103"/>
        <end position="123"/>
    </location>
</feature>
<name>A0A086ZVH2_9BIFI</name>
<feature type="transmembrane region" description="Helical" evidence="1">
    <location>
        <begin position="75"/>
        <end position="97"/>
    </location>
</feature>
<gene>
    <name evidence="3" type="ORF">BBIA_1745</name>
</gene>
<reference evidence="3 4" key="1">
    <citation type="submission" date="2014-03" db="EMBL/GenBank/DDBJ databases">
        <title>Genomics of Bifidobacteria.</title>
        <authorList>
            <person name="Ventura M."/>
            <person name="Milani C."/>
            <person name="Lugli G.A."/>
        </authorList>
    </citation>
    <scope>NUCLEOTIDE SEQUENCE [LARGE SCALE GENOMIC DNA]</scope>
    <source>
        <strain evidence="3 4">DSM 23969</strain>
    </source>
</reference>
<organism evidence="3 4">
    <name type="scientific">Bifidobacterium biavatii DSM 23969</name>
    <dbReference type="NCBI Taxonomy" id="1437608"/>
    <lineage>
        <taxon>Bacteria</taxon>
        <taxon>Bacillati</taxon>
        <taxon>Actinomycetota</taxon>
        <taxon>Actinomycetes</taxon>
        <taxon>Bifidobacteriales</taxon>
        <taxon>Bifidobacteriaceae</taxon>
        <taxon>Bifidobacterium</taxon>
    </lineage>
</organism>
<dbReference type="STRING" id="1437608.GCA_000771645_01398"/>
<feature type="transmembrane region" description="Helical" evidence="1">
    <location>
        <begin position="42"/>
        <end position="63"/>
    </location>
</feature>
<dbReference type="AlphaFoldDB" id="A0A086ZVH2"/>
<feature type="signal peptide" evidence="2">
    <location>
        <begin position="1"/>
        <end position="26"/>
    </location>
</feature>
<keyword evidence="2" id="KW-0732">Signal</keyword>
<dbReference type="InterPro" id="IPR025531">
    <property type="entry name" value="DUF4418"/>
</dbReference>
<evidence type="ECO:0000313" key="4">
    <source>
        <dbReference type="Proteomes" id="UP000029108"/>
    </source>
</evidence>
<evidence type="ECO:0000313" key="3">
    <source>
        <dbReference type="EMBL" id="KFI50522.1"/>
    </source>
</evidence>
<comment type="caution">
    <text evidence="3">The sequence shown here is derived from an EMBL/GenBank/DDBJ whole genome shotgun (WGS) entry which is preliminary data.</text>
</comment>
<sequence length="135" mass="13950">MTRKLFATLPAIVLGALIAVAPQTFAYVCKVEDGMKMACHYTAQAALGIGVVIALLGVIGLFVEPKVRAGLNIAVVLNALLVIAVPTVLIGVCKGAMMHCHMVTLPTLIVLGVLAVIFAAIAVRMDLTGAKTAGR</sequence>